<name>A0A420FD74_9SPHI</name>
<reference evidence="1 3" key="2">
    <citation type="submission" date="2016-07" db="EMBL/GenBank/DDBJ databases">
        <title>Genome analysis of Sphingobacterium siyangense T12B17.</title>
        <authorList>
            <person name="Xu D."/>
            <person name="Su Y."/>
            <person name="Zheng S."/>
        </authorList>
    </citation>
    <scope>NUCLEOTIDE SEQUENCE [LARGE SCALE GENOMIC DNA]</scope>
    <source>
        <strain evidence="1 3">T12B17</strain>
    </source>
</reference>
<dbReference type="AlphaFoldDB" id="A0A420FD74"/>
<dbReference type="RefSeq" id="WP_115050065.1">
    <property type="nucleotide sequence ID" value="NZ_CP070350.1"/>
</dbReference>
<sequence>MFKQITFRVLLLISALLLVVKPLIGFTLYHQAKAQGENEFITVIKAFSKRKQEYLDWVETSEGSIICNGMSAVVGRIRTLLIFHFSNFFSPSVGKNPTNNFLSQLFSPFERLYLLHLRLTL</sequence>
<keyword evidence="3" id="KW-1185">Reference proteome</keyword>
<accession>A0A420FD74</accession>
<evidence type="ECO:0000313" key="1">
    <source>
        <dbReference type="EMBL" id="RKF30888.1"/>
    </source>
</evidence>
<dbReference type="EMBL" id="VLKR01000026">
    <property type="protein sequence ID" value="TWI16752.1"/>
    <property type="molecule type" value="Genomic_DNA"/>
</dbReference>
<organism evidence="1 3">
    <name type="scientific">Sphingobacterium siyangense</name>
    <dbReference type="NCBI Taxonomy" id="459529"/>
    <lineage>
        <taxon>Bacteria</taxon>
        <taxon>Pseudomonadati</taxon>
        <taxon>Bacteroidota</taxon>
        <taxon>Sphingobacteriia</taxon>
        <taxon>Sphingobacteriales</taxon>
        <taxon>Sphingobacteriaceae</taxon>
        <taxon>Sphingobacterium</taxon>
    </lineage>
</organism>
<reference evidence="2" key="3">
    <citation type="submission" date="2019-07" db="EMBL/GenBank/DDBJ databases">
        <authorList>
            <person name="Whitman W."/>
            <person name="Huntemann M."/>
            <person name="Clum A."/>
            <person name="Pillay M."/>
            <person name="Palaniappan K."/>
            <person name="Varghese N."/>
            <person name="Mikhailova N."/>
            <person name="Stamatis D."/>
            <person name="Reddy T."/>
            <person name="Daum C."/>
            <person name="Shapiro N."/>
            <person name="Ivanova N."/>
            <person name="Kyrpides N."/>
            <person name="Woyke T."/>
        </authorList>
    </citation>
    <scope>NUCLEOTIDE SEQUENCE</scope>
    <source>
        <strain evidence="2">CGMCC 1.6855</strain>
    </source>
</reference>
<reference evidence="2 4" key="1">
    <citation type="journal article" date="2015" name="Stand. Genomic Sci.">
        <title>Genomic Encyclopedia of Bacterial and Archaeal Type Strains, Phase III: the genomes of soil and plant-associated and newly described type strains.</title>
        <authorList>
            <person name="Whitman W.B."/>
            <person name="Woyke T."/>
            <person name="Klenk H.P."/>
            <person name="Zhou Y."/>
            <person name="Lilburn T.G."/>
            <person name="Beck B.J."/>
            <person name="De Vos P."/>
            <person name="Vandamme P."/>
            <person name="Eisen J.A."/>
            <person name="Garrity G."/>
            <person name="Hugenholtz P."/>
            <person name="Kyrpides N.C."/>
        </authorList>
    </citation>
    <scope>NUCLEOTIDE SEQUENCE [LARGE SCALE GENOMIC DNA]</scope>
    <source>
        <strain evidence="2 4">CGMCC 1.6855</strain>
    </source>
</reference>
<dbReference type="Proteomes" id="UP000315908">
    <property type="component" value="Unassembled WGS sequence"/>
</dbReference>
<evidence type="ECO:0000313" key="2">
    <source>
        <dbReference type="EMBL" id="TWI16752.1"/>
    </source>
</evidence>
<dbReference type="Proteomes" id="UP000286402">
    <property type="component" value="Unassembled WGS sequence"/>
</dbReference>
<proteinExistence type="predicted"/>
<comment type="caution">
    <text evidence="1">The sequence shown here is derived from an EMBL/GenBank/DDBJ whole genome shotgun (WGS) entry which is preliminary data.</text>
</comment>
<evidence type="ECO:0000313" key="3">
    <source>
        <dbReference type="Proteomes" id="UP000286402"/>
    </source>
</evidence>
<gene>
    <name evidence="1" type="ORF">BCY89_18310</name>
    <name evidence="2" type="ORF">IQ31_04099</name>
</gene>
<evidence type="ECO:0000313" key="4">
    <source>
        <dbReference type="Proteomes" id="UP000315908"/>
    </source>
</evidence>
<dbReference type="EMBL" id="MCAQ01000029">
    <property type="protein sequence ID" value="RKF30888.1"/>
    <property type="molecule type" value="Genomic_DNA"/>
</dbReference>
<protein>
    <submittedName>
        <fullName evidence="1">Uncharacterized protein</fullName>
    </submittedName>
</protein>